<dbReference type="eggNOG" id="COG1309">
    <property type="taxonomic scope" value="Bacteria"/>
</dbReference>
<evidence type="ECO:0000259" key="5">
    <source>
        <dbReference type="PROSITE" id="PS50977"/>
    </source>
</evidence>
<keyword evidence="3" id="KW-0804">Transcription</keyword>
<evidence type="ECO:0000256" key="1">
    <source>
        <dbReference type="ARBA" id="ARBA00023015"/>
    </source>
</evidence>
<proteinExistence type="predicted"/>
<dbReference type="OrthoDB" id="5242390at2"/>
<dbReference type="PANTHER" id="PTHR30055:SF234">
    <property type="entry name" value="HTH-TYPE TRANSCRIPTIONAL REGULATOR BETI"/>
    <property type="match status" value="1"/>
</dbReference>
<keyword evidence="1" id="KW-0805">Transcription regulation</keyword>
<dbReference type="PRINTS" id="PR00455">
    <property type="entry name" value="HTHTETR"/>
</dbReference>
<dbReference type="InterPro" id="IPR050109">
    <property type="entry name" value="HTH-type_TetR-like_transc_reg"/>
</dbReference>
<dbReference type="SUPFAM" id="SSF48498">
    <property type="entry name" value="Tetracyclin repressor-like, C-terminal domain"/>
    <property type="match status" value="1"/>
</dbReference>
<dbReference type="Pfam" id="PF02909">
    <property type="entry name" value="TetR_C_1"/>
    <property type="match status" value="1"/>
</dbReference>
<dbReference type="GO" id="GO:0045892">
    <property type="term" value="P:negative regulation of DNA-templated transcription"/>
    <property type="evidence" value="ECO:0007669"/>
    <property type="project" value="InterPro"/>
</dbReference>
<dbReference type="InterPro" id="IPR009057">
    <property type="entry name" value="Homeodomain-like_sf"/>
</dbReference>
<keyword evidence="2 4" id="KW-0238">DNA-binding</keyword>
<name>W7JBF5_9PSEU</name>
<dbReference type="InterPro" id="IPR036271">
    <property type="entry name" value="Tet_transcr_reg_TetR-rel_C_sf"/>
</dbReference>
<gene>
    <name evidence="6" type="ORF">UO65_1382</name>
</gene>
<dbReference type="Pfam" id="PF00440">
    <property type="entry name" value="TetR_N"/>
    <property type="match status" value="1"/>
</dbReference>
<dbReference type="InterPro" id="IPR001647">
    <property type="entry name" value="HTH_TetR"/>
</dbReference>
<organism evidence="6 7">
    <name type="scientific">Actinokineospora spheciospongiae</name>
    <dbReference type="NCBI Taxonomy" id="909613"/>
    <lineage>
        <taxon>Bacteria</taxon>
        <taxon>Bacillati</taxon>
        <taxon>Actinomycetota</taxon>
        <taxon>Actinomycetes</taxon>
        <taxon>Pseudonocardiales</taxon>
        <taxon>Pseudonocardiaceae</taxon>
        <taxon>Actinokineospora</taxon>
    </lineage>
</organism>
<dbReference type="GO" id="GO:0000976">
    <property type="term" value="F:transcription cis-regulatory region binding"/>
    <property type="evidence" value="ECO:0007669"/>
    <property type="project" value="TreeGrafter"/>
</dbReference>
<evidence type="ECO:0000256" key="3">
    <source>
        <dbReference type="ARBA" id="ARBA00023163"/>
    </source>
</evidence>
<dbReference type="Gene3D" id="1.10.357.10">
    <property type="entry name" value="Tetracycline Repressor, domain 2"/>
    <property type="match status" value="1"/>
</dbReference>
<dbReference type="PROSITE" id="PS50977">
    <property type="entry name" value="HTH_TETR_2"/>
    <property type="match status" value="1"/>
</dbReference>
<keyword evidence="7" id="KW-1185">Reference proteome</keyword>
<comment type="caution">
    <text evidence="6">The sequence shown here is derived from an EMBL/GenBank/DDBJ whole genome shotgun (WGS) entry which is preliminary data.</text>
</comment>
<dbReference type="SUPFAM" id="SSF46689">
    <property type="entry name" value="Homeodomain-like"/>
    <property type="match status" value="1"/>
</dbReference>
<dbReference type="RefSeq" id="WP_035279798.1">
    <property type="nucleotide sequence ID" value="NZ_AYXG01000048.1"/>
</dbReference>
<feature type="DNA-binding region" description="H-T-H motif" evidence="4">
    <location>
        <begin position="33"/>
        <end position="52"/>
    </location>
</feature>
<evidence type="ECO:0000313" key="7">
    <source>
        <dbReference type="Proteomes" id="UP000019277"/>
    </source>
</evidence>
<reference evidence="6 7" key="1">
    <citation type="journal article" date="2014" name="Genome Announc.">
        <title>Draft Genome Sequence of the Antitrypanosomally Active Sponge-Associated Bacterium Actinokineospora sp. Strain EG49.</title>
        <authorList>
            <person name="Harjes J."/>
            <person name="Ryu T."/>
            <person name="Abdelmohsen U.R."/>
            <person name="Moitinho-Silva L."/>
            <person name="Horn H."/>
            <person name="Ravasi T."/>
            <person name="Hentschel U."/>
        </authorList>
    </citation>
    <scope>NUCLEOTIDE SEQUENCE [LARGE SCALE GENOMIC DNA]</scope>
    <source>
        <strain evidence="6 7">EG49</strain>
    </source>
</reference>
<accession>W7JBF5</accession>
<dbReference type="Proteomes" id="UP000019277">
    <property type="component" value="Unassembled WGS sequence"/>
</dbReference>
<sequence>MPGRPGPRRTLSPETITDAALRLLDESGAEALSMRGIAAAAGVAPNALYTYFPDKAAVVRAVFDRLLGRHGIPPLTGPGRWDERLRGAAVGLREGVLAHPGSAALLMSAPLDGPEALRLGELVLDALAEAGLDRETAARASYSVIVHVLGSIALEAADQGAAPSEAERIGGRRAGLAALPADRYPRTVAAADVIARYNTVEQYLWGLDRLLAGITGG</sequence>
<evidence type="ECO:0000256" key="4">
    <source>
        <dbReference type="PROSITE-ProRule" id="PRU00335"/>
    </source>
</evidence>
<evidence type="ECO:0000313" key="6">
    <source>
        <dbReference type="EMBL" id="EWC63384.1"/>
    </source>
</evidence>
<dbReference type="PANTHER" id="PTHR30055">
    <property type="entry name" value="HTH-TYPE TRANSCRIPTIONAL REGULATOR RUTR"/>
    <property type="match status" value="1"/>
</dbReference>
<feature type="domain" description="HTH tetR-type" evidence="5">
    <location>
        <begin position="10"/>
        <end position="70"/>
    </location>
</feature>
<dbReference type="STRING" id="909613.UO65_1382"/>
<accession>A0A8E2WXI0</accession>
<dbReference type="EMBL" id="AYXG01000048">
    <property type="protein sequence ID" value="EWC63384.1"/>
    <property type="molecule type" value="Genomic_DNA"/>
</dbReference>
<evidence type="ECO:0000256" key="2">
    <source>
        <dbReference type="ARBA" id="ARBA00023125"/>
    </source>
</evidence>
<dbReference type="InterPro" id="IPR004111">
    <property type="entry name" value="Repressor_TetR_C"/>
</dbReference>
<dbReference type="GO" id="GO:0003700">
    <property type="term" value="F:DNA-binding transcription factor activity"/>
    <property type="evidence" value="ECO:0007669"/>
    <property type="project" value="TreeGrafter"/>
</dbReference>
<dbReference type="AlphaFoldDB" id="W7JBF5"/>
<protein>
    <submittedName>
        <fullName evidence="6">Transcriptional regulator, TetR family</fullName>
    </submittedName>
</protein>